<evidence type="ECO:0000259" key="17">
    <source>
        <dbReference type="PROSITE" id="PS50885"/>
    </source>
</evidence>
<evidence type="ECO:0000256" key="6">
    <source>
        <dbReference type="ARBA" id="ARBA00022553"/>
    </source>
</evidence>
<keyword evidence="13" id="KW-0902">Two-component regulatory system</keyword>
<dbReference type="AlphaFoldDB" id="A0A286GEA3"/>
<dbReference type="EMBL" id="OCNJ01000003">
    <property type="protein sequence ID" value="SOD93830.1"/>
    <property type="molecule type" value="Genomic_DNA"/>
</dbReference>
<keyword evidence="11" id="KW-0067">ATP-binding</keyword>
<gene>
    <name evidence="18" type="ORF">SAMN05421508_103218</name>
</gene>
<dbReference type="CDD" id="cd06225">
    <property type="entry name" value="HAMP"/>
    <property type="match status" value="1"/>
</dbReference>
<keyword evidence="10 18" id="KW-0418">Kinase</keyword>
<dbReference type="Gene3D" id="1.10.287.130">
    <property type="match status" value="1"/>
</dbReference>
<comment type="catalytic activity">
    <reaction evidence="1">
        <text>ATP + protein L-histidine = ADP + protein N-phospho-L-histidine.</text>
        <dbReference type="EC" id="2.7.13.3"/>
    </reaction>
</comment>
<dbReference type="PANTHER" id="PTHR44936">
    <property type="entry name" value="SENSOR PROTEIN CREC"/>
    <property type="match status" value="1"/>
</dbReference>
<feature type="transmembrane region" description="Helical" evidence="15">
    <location>
        <begin position="183"/>
        <end position="202"/>
    </location>
</feature>
<dbReference type="SMART" id="SM00388">
    <property type="entry name" value="HisKA"/>
    <property type="match status" value="1"/>
</dbReference>
<evidence type="ECO:0000256" key="3">
    <source>
        <dbReference type="ARBA" id="ARBA00012438"/>
    </source>
</evidence>
<dbReference type="PROSITE" id="PS50109">
    <property type="entry name" value="HIS_KIN"/>
    <property type="match status" value="1"/>
</dbReference>
<dbReference type="InterPro" id="IPR003661">
    <property type="entry name" value="HisK_dim/P_dom"/>
</dbReference>
<sequence>MSARRRIRLLPDTITGWFVVVLAAVLLVSHLAVLGLYARNREAALEAAGLRQAADRMAAAVETVAAAPPEARRGVARAMGSHGFRVVLSPAPVVEPGIGPLVRIMEGLLRERLPDAVELSVGRLRDDLPPPSDMPPGMGRMHARMTAPGALPHVAAGMRLSDGMWLTGVVVLDRPERLWQPQFLVLVTAVTLVVGAIAYWGLRRAVRPLRTLEAAAVRLGVDVRTEPLPETGPREVRRAAAAFNEMQRRLTRYVEDRTRMLAAISHDLRTPITRLRLRAELMDDETDRDKMLADLEDMERMIAATLAFARQDAQAEPPAAVDLAALLRDAAEGRPVTVEAPDALVLQARPTGLKRVFANLLDNAEKYGGSASVLVTRDAGAAVVTVDDRGPGIPPAEREKVFAPFYRIEASRSRETGGTGLGLSVARTIVHAHGGTITLSDAPGGGLRVTVTLPL</sequence>
<evidence type="ECO:0000256" key="4">
    <source>
        <dbReference type="ARBA" id="ARBA00022475"/>
    </source>
</evidence>
<evidence type="ECO:0000256" key="8">
    <source>
        <dbReference type="ARBA" id="ARBA00022692"/>
    </source>
</evidence>
<dbReference type="SUPFAM" id="SSF55874">
    <property type="entry name" value="ATPase domain of HSP90 chaperone/DNA topoisomerase II/histidine kinase"/>
    <property type="match status" value="1"/>
</dbReference>
<evidence type="ECO:0000256" key="10">
    <source>
        <dbReference type="ARBA" id="ARBA00022777"/>
    </source>
</evidence>
<dbReference type="GO" id="GO:0005524">
    <property type="term" value="F:ATP binding"/>
    <property type="evidence" value="ECO:0007669"/>
    <property type="project" value="UniProtKB-KW"/>
</dbReference>
<comment type="subcellular location">
    <subcellularLocation>
        <location evidence="2">Cell inner membrane</location>
        <topology evidence="2">Multi-pass membrane protein</topology>
    </subcellularLocation>
</comment>
<evidence type="ECO:0000256" key="15">
    <source>
        <dbReference type="SAM" id="Phobius"/>
    </source>
</evidence>
<dbReference type="SMART" id="SM00387">
    <property type="entry name" value="HATPase_c"/>
    <property type="match status" value="1"/>
</dbReference>
<dbReference type="Pfam" id="PF00512">
    <property type="entry name" value="HisKA"/>
    <property type="match status" value="1"/>
</dbReference>
<evidence type="ECO:0000256" key="7">
    <source>
        <dbReference type="ARBA" id="ARBA00022679"/>
    </source>
</evidence>
<evidence type="ECO:0000256" key="12">
    <source>
        <dbReference type="ARBA" id="ARBA00022989"/>
    </source>
</evidence>
<proteinExistence type="predicted"/>
<dbReference type="GO" id="GO:0000155">
    <property type="term" value="F:phosphorelay sensor kinase activity"/>
    <property type="evidence" value="ECO:0007669"/>
    <property type="project" value="InterPro"/>
</dbReference>
<dbReference type="InterPro" id="IPR005467">
    <property type="entry name" value="His_kinase_dom"/>
</dbReference>
<dbReference type="SMART" id="SM00304">
    <property type="entry name" value="HAMP"/>
    <property type="match status" value="1"/>
</dbReference>
<evidence type="ECO:0000313" key="19">
    <source>
        <dbReference type="Proteomes" id="UP000219621"/>
    </source>
</evidence>
<dbReference type="CDD" id="cd00082">
    <property type="entry name" value="HisKA"/>
    <property type="match status" value="1"/>
</dbReference>
<evidence type="ECO:0000256" key="2">
    <source>
        <dbReference type="ARBA" id="ARBA00004429"/>
    </source>
</evidence>
<evidence type="ECO:0000313" key="18">
    <source>
        <dbReference type="EMBL" id="SOD93830.1"/>
    </source>
</evidence>
<evidence type="ECO:0000256" key="5">
    <source>
        <dbReference type="ARBA" id="ARBA00022519"/>
    </source>
</evidence>
<dbReference type="Gene3D" id="3.30.565.10">
    <property type="entry name" value="Histidine kinase-like ATPase, C-terminal domain"/>
    <property type="match status" value="1"/>
</dbReference>
<dbReference type="PROSITE" id="PS50885">
    <property type="entry name" value="HAMP"/>
    <property type="match status" value="1"/>
</dbReference>
<dbReference type="OrthoDB" id="9804645at2"/>
<dbReference type="EC" id="2.7.13.3" evidence="3"/>
<evidence type="ECO:0000256" key="1">
    <source>
        <dbReference type="ARBA" id="ARBA00000085"/>
    </source>
</evidence>
<protein>
    <recommendedName>
        <fullName evidence="3">histidine kinase</fullName>
        <ecNumber evidence="3">2.7.13.3</ecNumber>
    </recommendedName>
</protein>
<feature type="transmembrane region" description="Helical" evidence="15">
    <location>
        <begin position="14"/>
        <end position="37"/>
    </location>
</feature>
<evidence type="ECO:0000256" key="13">
    <source>
        <dbReference type="ARBA" id="ARBA00023012"/>
    </source>
</evidence>
<dbReference type="GO" id="GO:0005886">
    <property type="term" value="C:plasma membrane"/>
    <property type="evidence" value="ECO:0007669"/>
    <property type="project" value="UniProtKB-SubCell"/>
</dbReference>
<feature type="domain" description="Histidine kinase" evidence="16">
    <location>
        <begin position="263"/>
        <end position="455"/>
    </location>
</feature>
<keyword evidence="8 15" id="KW-0812">Transmembrane</keyword>
<organism evidence="18 19">
    <name type="scientific">Caenispirillum bisanense</name>
    <dbReference type="NCBI Taxonomy" id="414052"/>
    <lineage>
        <taxon>Bacteria</taxon>
        <taxon>Pseudomonadati</taxon>
        <taxon>Pseudomonadota</taxon>
        <taxon>Alphaproteobacteria</taxon>
        <taxon>Rhodospirillales</taxon>
        <taxon>Novispirillaceae</taxon>
        <taxon>Caenispirillum</taxon>
    </lineage>
</organism>
<dbReference type="PRINTS" id="PR00344">
    <property type="entry name" value="BCTRLSENSOR"/>
</dbReference>
<evidence type="ECO:0000256" key="14">
    <source>
        <dbReference type="ARBA" id="ARBA00023136"/>
    </source>
</evidence>
<dbReference type="InterPro" id="IPR003594">
    <property type="entry name" value="HATPase_dom"/>
</dbReference>
<keyword evidence="7" id="KW-0808">Transferase</keyword>
<keyword evidence="12 15" id="KW-1133">Transmembrane helix</keyword>
<keyword evidence="5" id="KW-0997">Cell inner membrane</keyword>
<dbReference type="PANTHER" id="PTHR44936:SF5">
    <property type="entry name" value="SENSOR HISTIDINE KINASE ENVZ"/>
    <property type="match status" value="1"/>
</dbReference>
<dbReference type="CDD" id="cd00075">
    <property type="entry name" value="HATPase"/>
    <property type="match status" value="1"/>
</dbReference>
<dbReference type="SUPFAM" id="SSF47384">
    <property type="entry name" value="Homodimeric domain of signal transducing histidine kinase"/>
    <property type="match status" value="1"/>
</dbReference>
<keyword evidence="6" id="KW-0597">Phosphoprotein</keyword>
<keyword evidence="19" id="KW-1185">Reference proteome</keyword>
<dbReference type="InterPro" id="IPR036097">
    <property type="entry name" value="HisK_dim/P_sf"/>
</dbReference>
<evidence type="ECO:0000256" key="9">
    <source>
        <dbReference type="ARBA" id="ARBA00022741"/>
    </source>
</evidence>
<evidence type="ECO:0000256" key="11">
    <source>
        <dbReference type="ARBA" id="ARBA00022840"/>
    </source>
</evidence>
<name>A0A286GEA3_9PROT</name>
<dbReference type="InterPro" id="IPR050980">
    <property type="entry name" value="2C_sensor_his_kinase"/>
</dbReference>
<keyword evidence="9" id="KW-0547">Nucleotide-binding</keyword>
<dbReference type="Pfam" id="PF00672">
    <property type="entry name" value="HAMP"/>
    <property type="match status" value="1"/>
</dbReference>
<dbReference type="Proteomes" id="UP000219621">
    <property type="component" value="Unassembled WGS sequence"/>
</dbReference>
<keyword evidence="14 15" id="KW-0472">Membrane</keyword>
<accession>A0A286GEA3</accession>
<dbReference type="InterPro" id="IPR003660">
    <property type="entry name" value="HAMP_dom"/>
</dbReference>
<dbReference type="Pfam" id="PF02518">
    <property type="entry name" value="HATPase_c"/>
    <property type="match status" value="1"/>
</dbReference>
<evidence type="ECO:0000259" key="16">
    <source>
        <dbReference type="PROSITE" id="PS50109"/>
    </source>
</evidence>
<dbReference type="InterPro" id="IPR004358">
    <property type="entry name" value="Sig_transdc_His_kin-like_C"/>
</dbReference>
<reference evidence="18 19" key="1">
    <citation type="submission" date="2017-09" db="EMBL/GenBank/DDBJ databases">
        <authorList>
            <person name="Ehlers B."/>
            <person name="Leendertz F.H."/>
        </authorList>
    </citation>
    <scope>NUCLEOTIDE SEQUENCE [LARGE SCALE GENOMIC DNA]</scope>
    <source>
        <strain evidence="18 19">USBA 140</strain>
    </source>
</reference>
<feature type="domain" description="HAMP" evidence="17">
    <location>
        <begin position="203"/>
        <end position="255"/>
    </location>
</feature>
<dbReference type="InterPro" id="IPR036890">
    <property type="entry name" value="HATPase_C_sf"/>
</dbReference>
<dbReference type="RefSeq" id="WP_097278593.1">
    <property type="nucleotide sequence ID" value="NZ_OCNJ01000003.1"/>
</dbReference>
<keyword evidence="4" id="KW-1003">Cell membrane</keyword>